<dbReference type="PANTHER" id="PTHR11434:SF0">
    <property type="entry name" value="NADH-UBIQUINONE OXIDOREDUCTASE CHAIN 4L"/>
    <property type="match status" value="1"/>
</dbReference>
<proteinExistence type="inferred from homology"/>
<dbReference type="RefSeq" id="YP_001974665.1">
    <property type="nucleotide sequence ID" value="NC_010971.1"/>
</dbReference>
<evidence type="ECO:0000256" key="17">
    <source>
        <dbReference type="RuleBase" id="RU004419"/>
    </source>
</evidence>
<keyword evidence="8 17" id="KW-1278">Translocase</keyword>
<evidence type="ECO:0000256" key="12">
    <source>
        <dbReference type="ARBA" id="ARBA00023075"/>
    </source>
</evidence>
<evidence type="ECO:0000313" key="19">
    <source>
        <dbReference type="EMBL" id="ACD85894.1"/>
    </source>
</evidence>
<organism evidence="19">
    <name type="scientific">Amerotyphlops reticulatus</name>
    <name type="common">reticulate worm snake</name>
    <dbReference type="NCBI Taxonomy" id="534403"/>
    <lineage>
        <taxon>Eukaryota</taxon>
        <taxon>Metazoa</taxon>
        <taxon>Chordata</taxon>
        <taxon>Craniata</taxon>
        <taxon>Vertebrata</taxon>
        <taxon>Euteleostomi</taxon>
        <taxon>Lepidosauria</taxon>
        <taxon>Squamata</taxon>
        <taxon>Bifurcata</taxon>
        <taxon>Unidentata</taxon>
        <taxon>Episquamata</taxon>
        <taxon>Toxicofera</taxon>
        <taxon>Serpentes</taxon>
        <taxon>Typhlopoidea</taxon>
        <taxon>Typhlopidae</taxon>
        <taxon>Amerotyphlops</taxon>
    </lineage>
</organism>
<keyword evidence="17" id="KW-0999">Mitochondrion inner membrane</keyword>
<dbReference type="InterPro" id="IPR001133">
    <property type="entry name" value="NADH_UbQ_OxRdtase_chain4L/K"/>
</dbReference>
<feature type="chain" id="PRO_5002788951" description="NADH-ubiquinone oxidoreductase chain 4L" evidence="18">
    <location>
        <begin position="19"/>
        <end position="96"/>
    </location>
</feature>
<dbReference type="Gene3D" id="1.10.287.3510">
    <property type="match status" value="1"/>
</dbReference>
<accession>B3GT24</accession>
<evidence type="ECO:0000256" key="15">
    <source>
        <dbReference type="ARBA" id="ARBA00043911"/>
    </source>
</evidence>
<sequence length="96" mass="10624">MLPIQGLLLTTFLLGALSLSTQQKHFMYALLCIEAMMLSMFTIMTLSTNNMTYTTNMPTPIMLLTLAACEASVGLSILIATIRTHGMRFMSNLNML</sequence>
<feature type="signal peptide" evidence="18">
    <location>
        <begin position="1"/>
        <end position="18"/>
    </location>
</feature>
<evidence type="ECO:0000256" key="6">
    <source>
        <dbReference type="ARBA" id="ARBA00022660"/>
    </source>
</evidence>
<evidence type="ECO:0000256" key="5">
    <source>
        <dbReference type="ARBA" id="ARBA00022448"/>
    </source>
</evidence>
<dbReference type="EC" id="7.1.1.2" evidence="3 17"/>
<evidence type="ECO:0000256" key="2">
    <source>
        <dbReference type="ARBA" id="ARBA00010519"/>
    </source>
</evidence>
<dbReference type="AlphaFoldDB" id="B3GT24"/>
<keyword evidence="14 17" id="KW-0472">Membrane</keyword>
<dbReference type="InterPro" id="IPR039428">
    <property type="entry name" value="NUOK/Mnh_C1-like"/>
</dbReference>
<dbReference type="GO" id="GO:0005743">
    <property type="term" value="C:mitochondrial inner membrane"/>
    <property type="evidence" value="ECO:0007669"/>
    <property type="project" value="UniProtKB-SubCell"/>
</dbReference>
<evidence type="ECO:0000256" key="9">
    <source>
        <dbReference type="ARBA" id="ARBA00022982"/>
    </source>
</evidence>
<comment type="similarity">
    <text evidence="2 17">Belongs to the complex I subunit 4L family.</text>
</comment>
<feature type="transmembrane region" description="Helical" evidence="17">
    <location>
        <begin position="28"/>
        <end position="49"/>
    </location>
</feature>
<comment type="subcellular location">
    <subcellularLocation>
        <location evidence="17">Mitochondrion inner membrane</location>
        <topology evidence="17">Multi-pass membrane protein</topology>
    </subcellularLocation>
    <subcellularLocation>
        <location evidence="1">Mitochondrion membrane</location>
        <topology evidence="1">Multi-pass membrane protein</topology>
    </subcellularLocation>
</comment>
<comment type="catalytic activity">
    <reaction evidence="16">
        <text>a ubiquinone + NADH + 5 H(+)(in) = a ubiquinol + NAD(+) + 4 H(+)(out)</text>
        <dbReference type="Rhea" id="RHEA:29091"/>
        <dbReference type="Rhea" id="RHEA-COMP:9565"/>
        <dbReference type="Rhea" id="RHEA-COMP:9566"/>
        <dbReference type="ChEBI" id="CHEBI:15378"/>
        <dbReference type="ChEBI" id="CHEBI:16389"/>
        <dbReference type="ChEBI" id="CHEBI:17976"/>
        <dbReference type="ChEBI" id="CHEBI:57540"/>
        <dbReference type="ChEBI" id="CHEBI:57945"/>
        <dbReference type="EC" id="7.1.1.2"/>
    </reaction>
    <physiologicalReaction direction="left-to-right" evidence="16">
        <dbReference type="Rhea" id="RHEA:29092"/>
    </physiologicalReaction>
</comment>
<dbReference type="CTD" id="4539"/>
<evidence type="ECO:0000256" key="1">
    <source>
        <dbReference type="ARBA" id="ARBA00004225"/>
    </source>
</evidence>
<keyword evidence="7 17" id="KW-0812">Transmembrane</keyword>
<keyword evidence="11 17" id="KW-0520">NAD</keyword>
<keyword evidence="9 17" id="KW-0249">Electron transport</keyword>
<evidence type="ECO:0000256" key="13">
    <source>
        <dbReference type="ARBA" id="ARBA00023128"/>
    </source>
</evidence>
<dbReference type="GO" id="GO:0016651">
    <property type="term" value="F:oxidoreductase activity, acting on NAD(P)H"/>
    <property type="evidence" value="ECO:0007669"/>
    <property type="project" value="InterPro"/>
</dbReference>
<keyword evidence="18" id="KW-0732">Signal</keyword>
<evidence type="ECO:0000256" key="10">
    <source>
        <dbReference type="ARBA" id="ARBA00022989"/>
    </source>
</evidence>
<evidence type="ECO:0000256" key="16">
    <source>
        <dbReference type="ARBA" id="ARBA00048769"/>
    </source>
</evidence>
<gene>
    <name evidence="19" type="primary">ND4L</name>
</gene>
<evidence type="ECO:0000256" key="7">
    <source>
        <dbReference type="ARBA" id="ARBA00022692"/>
    </source>
</evidence>
<name>B3GT24_9SAUR</name>
<evidence type="ECO:0000256" key="3">
    <source>
        <dbReference type="ARBA" id="ARBA00012944"/>
    </source>
</evidence>
<dbReference type="EMBL" id="EU747730">
    <property type="protein sequence ID" value="ACD85894.1"/>
    <property type="molecule type" value="Genomic_DNA"/>
</dbReference>
<keyword evidence="5 17" id="KW-0813">Transport</keyword>
<reference evidence="19" key="1">
    <citation type="journal article" date="2008" name="PLoS ONE">
        <title>Adaptive evolution and functional redesign of core metabolic proteins in snakes.</title>
        <authorList>
            <person name="Castoe T.A."/>
            <person name="Jiang Z.J."/>
            <person name="Gu W."/>
            <person name="Wang Z.O."/>
            <person name="Pollock D.D."/>
        </authorList>
    </citation>
    <scope>NUCLEOTIDE SEQUENCE</scope>
</reference>
<evidence type="ECO:0000256" key="8">
    <source>
        <dbReference type="ARBA" id="ARBA00022967"/>
    </source>
</evidence>
<keyword evidence="12 17" id="KW-0830">Ubiquinone</keyword>
<evidence type="ECO:0000256" key="14">
    <source>
        <dbReference type="ARBA" id="ARBA00023136"/>
    </source>
</evidence>
<feature type="transmembrane region" description="Helical" evidence="17">
    <location>
        <begin position="61"/>
        <end position="82"/>
    </location>
</feature>
<keyword evidence="6 17" id="KW-0679">Respiratory chain</keyword>
<protein>
    <recommendedName>
        <fullName evidence="4 17">NADH-ubiquinone oxidoreductase chain 4L</fullName>
        <ecNumber evidence="3 17">7.1.1.2</ecNumber>
    </recommendedName>
</protein>
<dbReference type="GO" id="GO:0030964">
    <property type="term" value="C:NADH dehydrogenase complex"/>
    <property type="evidence" value="ECO:0007669"/>
    <property type="project" value="TreeGrafter"/>
</dbReference>
<evidence type="ECO:0000256" key="4">
    <source>
        <dbReference type="ARBA" id="ARBA00016612"/>
    </source>
</evidence>
<dbReference type="Pfam" id="PF00420">
    <property type="entry name" value="Oxidored_q2"/>
    <property type="match status" value="1"/>
</dbReference>
<keyword evidence="10 17" id="KW-1133">Transmembrane helix</keyword>
<evidence type="ECO:0000256" key="18">
    <source>
        <dbReference type="SAM" id="SignalP"/>
    </source>
</evidence>
<dbReference type="GO" id="GO:0042773">
    <property type="term" value="P:ATP synthesis coupled electron transport"/>
    <property type="evidence" value="ECO:0007669"/>
    <property type="project" value="UniProtKB-UniRule"/>
</dbReference>
<geneLocation type="mitochondrion" evidence="19"/>
<comment type="function">
    <text evidence="15">Core subunit of the mitochondrial membrane respiratory chain NADH dehydrogenase (Complex I) which catalyzes electron transfer from NADH through the respiratory chain, using ubiquinone as an electron acceptor. Part of the enzyme membrane arm which is embedded in the lipid bilayer and involved in proton translocation.</text>
</comment>
<dbReference type="PANTHER" id="PTHR11434">
    <property type="entry name" value="NADH-UBIQUINONE OXIDOREDUCTASE SUBUNIT ND4L"/>
    <property type="match status" value="1"/>
</dbReference>
<dbReference type="GeneID" id="6395812"/>
<evidence type="ECO:0000256" key="11">
    <source>
        <dbReference type="ARBA" id="ARBA00023027"/>
    </source>
</evidence>
<keyword evidence="13 17" id="KW-0496">Mitochondrion</keyword>
<dbReference type="GO" id="GO:0008137">
    <property type="term" value="F:NADH dehydrogenase (ubiquinone) activity"/>
    <property type="evidence" value="ECO:0007669"/>
    <property type="project" value="UniProtKB-EC"/>
</dbReference>